<sequence length="90" mass="10149">MKILITGGLGFVGSHLVDLLLEEKHKIIILTKSYSKKQNVSHKLKKIKVEKVDITNFKKLSKSIENNKPDVIIHLAGITSHSESFEKPML</sequence>
<dbReference type="AlphaFoldDB" id="A0A382AH89"/>
<dbReference type="InterPro" id="IPR036291">
    <property type="entry name" value="NAD(P)-bd_dom_sf"/>
</dbReference>
<dbReference type="SUPFAM" id="SSF51735">
    <property type="entry name" value="NAD(P)-binding Rossmann-fold domains"/>
    <property type="match status" value="1"/>
</dbReference>
<evidence type="ECO:0000313" key="3">
    <source>
        <dbReference type="EMBL" id="SVB00343.1"/>
    </source>
</evidence>
<reference evidence="3" key="1">
    <citation type="submission" date="2018-05" db="EMBL/GenBank/DDBJ databases">
        <authorList>
            <person name="Lanie J.A."/>
            <person name="Ng W.-L."/>
            <person name="Kazmierczak K.M."/>
            <person name="Andrzejewski T.M."/>
            <person name="Davidsen T.M."/>
            <person name="Wayne K.J."/>
            <person name="Tettelin H."/>
            <person name="Glass J.I."/>
            <person name="Rusch D."/>
            <person name="Podicherti R."/>
            <person name="Tsui H.-C.T."/>
            <person name="Winkler M.E."/>
        </authorList>
    </citation>
    <scope>NUCLEOTIDE SEQUENCE</scope>
</reference>
<evidence type="ECO:0000259" key="2">
    <source>
        <dbReference type="Pfam" id="PF01370"/>
    </source>
</evidence>
<proteinExistence type="inferred from homology"/>
<dbReference type="InterPro" id="IPR001509">
    <property type="entry name" value="Epimerase_deHydtase"/>
</dbReference>
<name>A0A382AH89_9ZZZZ</name>
<accession>A0A382AH89</accession>
<feature type="domain" description="NAD-dependent epimerase/dehydratase" evidence="2">
    <location>
        <begin position="3"/>
        <end position="88"/>
    </location>
</feature>
<dbReference type="Pfam" id="PF01370">
    <property type="entry name" value="Epimerase"/>
    <property type="match status" value="1"/>
</dbReference>
<organism evidence="3">
    <name type="scientific">marine metagenome</name>
    <dbReference type="NCBI Taxonomy" id="408172"/>
    <lineage>
        <taxon>unclassified sequences</taxon>
        <taxon>metagenomes</taxon>
        <taxon>ecological metagenomes</taxon>
    </lineage>
</organism>
<protein>
    <recommendedName>
        <fullName evidence="2">NAD-dependent epimerase/dehydratase domain-containing protein</fullName>
    </recommendedName>
</protein>
<dbReference type="PANTHER" id="PTHR43000">
    <property type="entry name" value="DTDP-D-GLUCOSE 4,6-DEHYDRATASE-RELATED"/>
    <property type="match status" value="1"/>
</dbReference>
<gene>
    <name evidence="3" type="ORF">METZ01_LOCUS153197</name>
</gene>
<comment type="similarity">
    <text evidence="1">Belongs to the NAD(P)-dependent epimerase/dehydratase family.</text>
</comment>
<feature type="non-terminal residue" evidence="3">
    <location>
        <position position="90"/>
    </location>
</feature>
<evidence type="ECO:0000256" key="1">
    <source>
        <dbReference type="ARBA" id="ARBA00007637"/>
    </source>
</evidence>
<dbReference type="EMBL" id="UINC01025202">
    <property type="protein sequence ID" value="SVB00343.1"/>
    <property type="molecule type" value="Genomic_DNA"/>
</dbReference>
<dbReference type="Gene3D" id="3.40.50.720">
    <property type="entry name" value="NAD(P)-binding Rossmann-like Domain"/>
    <property type="match status" value="1"/>
</dbReference>